<proteinExistence type="predicted"/>
<accession>A0A834F8P2</accession>
<protein>
    <submittedName>
        <fullName evidence="1">Uncharacterized protein</fullName>
    </submittedName>
</protein>
<organism evidence="1 2">
    <name type="scientific">Oryzias melastigma</name>
    <name type="common">Marine medaka</name>
    <dbReference type="NCBI Taxonomy" id="30732"/>
    <lineage>
        <taxon>Eukaryota</taxon>
        <taxon>Metazoa</taxon>
        <taxon>Chordata</taxon>
        <taxon>Craniata</taxon>
        <taxon>Vertebrata</taxon>
        <taxon>Euteleostomi</taxon>
        <taxon>Actinopterygii</taxon>
        <taxon>Neopterygii</taxon>
        <taxon>Teleostei</taxon>
        <taxon>Neoteleostei</taxon>
        <taxon>Acanthomorphata</taxon>
        <taxon>Ovalentaria</taxon>
        <taxon>Atherinomorphae</taxon>
        <taxon>Beloniformes</taxon>
        <taxon>Adrianichthyidae</taxon>
        <taxon>Oryziinae</taxon>
        <taxon>Oryzias</taxon>
    </lineage>
</organism>
<evidence type="ECO:0000313" key="2">
    <source>
        <dbReference type="Proteomes" id="UP000646548"/>
    </source>
</evidence>
<sequence>MNTSSAVLSSISPSHVFISVHKAVAGTYHRQSPPLLCLSDETEVAEFTKRSYGRMDVSGSGGRPHISLHNIHRHTEPYERTSPSLLGFKDAKQHVLAALRGGKRRVMREVNAGCLLQLYRDSESRQRRSVWLNNRSETASADPSENTSFSINGLNRASHASQQAVIILRTHLGPDYNGLLSRHQTP</sequence>
<gene>
    <name evidence="1" type="ORF">FQA47_024299</name>
</gene>
<evidence type="ECO:0000313" key="1">
    <source>
        <dbReference type="EMBL" id="KAF6722237.1"/>
    </source>
</evidence>
<dbReference type="Proteomes" id="UP000646548">
    <property type="component" value="Unassembled WGS sequence"/>
</dbReference>
<comment type="caution">
    <text evidence="1">The sequence shown here is derived from an EMBL/GenBank/DDBJ whole genome shotgun (WGS) entry which is preliminary data.</text>
</comment>
<dbReference type="EMBL" id="WKFB01000464">
    <property type="protein sequence ID" value="KAF6722237.1"/>
    <property type="molecule type" value="Genomic_DNA"/>
</dbReference>
<dbReference type="AlphaFoldDB" id="A0A834F8P2"/>
<name>A0A834F8P2_ORYME</name>
<reference evidence="1" key="1">
    <citation type="journal article" name="BMC Genomics">
        <title>Long-read sequencing and de novo genome assembly of marine medaka (Oryzias melastigma).</title>
        <authorList>
            <person name="Liang P."/>
            <person name="Saqib H.S.A."/>
            <person name="Ni X."/>
            <person name="Shen Y."/>
        </authorList>
    </citation>
    <scope>NUCLEOTIDE SEQUENCE</scope>
    <source>
        <strain evidence="1">Bigg-433</strain>
    </source>
</reference>